<protein>
    <submittedName>
        <fullName evidence="2">Unannotated protein</fullName>
    </submittedName>
</protein>
<feature type="compositionally biased region" description="Basic and acidic residues" evidence="1">
    <location>
        <begin position="73"/>
        <end position="88"/>
    </location>
</feature>
<feature type="region of interest" description="Disordered" evidence="1">
    <location>
        <begin position="18"/>
        <end position="47"/>
    </location>
</feature>
<organism evidence="2">
    <name type="scientific">freshwater metagenome</name>
    <dbReference type="NCBI Taxonomy" id="449393"/>
    <lineage>
        <taxon>unclassified sequences</taxon>
        <taxon>metagenomes</taxon>
        <taxon>ecological metagenomes</taxon>
    </lineage>
</organism>
<accession>A0A6J6PYY6</accession>
<name>A0A6J6PYY6_9ZZZZ</name>
<evidence type="ECO:0000313" key="2">
    <source>
        <dbReference type="EMBL" id="CAB4701084.1"/>
    </source>
</evidence>
<proteinExistence type="predicted"/>
<feature type="region of interest" description="Disordered" evidence="1">
    <location>
        <begin position="72"/>
        <end position="98"/>
    </location>
</feature>
<feature type="compositionally biased region" description="Basic and acidic residues" evidence="1">
    <location>
        <begin position="32"/>
        <end position="46"/>
    </location>
</feature>
<reference evidence="2" key="1">
    <citation type="submission" date="2020-05" db="EMBL/GenBank/DDBJ databases">
        <authorList>
            <person name="Chiriac C."/>
            <person name="Salcher M."/>
            <person name="Ghai R."/>
            <person name="Kavagutti S V."/>
        </authorList>
    </citation>
    <scope>NUCLEOTIDE SEQUENCE</scope>
</reference>
<gene>
    <name evidence="2" type="ORF">UFOPK2579_00944</name>
</gene>
<sequence length="239" mass="24726">MAAGAGVERRELVAALHQHGHPQRLEGLQRQPDVEDALHPGTDHGHVGAAELGQVGRDVEALLRPAVHAAEAAGHEGADAGEGREAHGGGDGGGAVHAAGDDVRQVAHAHLGDIAVAGEQLEARLVETDARAAAEHRDGRRHGAVLADDALDLDRHGDVLRIGHAVADDRALEGDDRTALGERGRDLVLELEQGVRGHGAPSLSARSARTVSWLATVRAAARWPYAAAAVGAAPAIRAW</sequence>
<evidence type="ECO:0000256" key="1">
    <source>
        <dbReference type="SAM" id="MobiDB-lite"/>
    </source>
</evidence>
<dbReference type="AlphaFoldDB" id="A0A6J6PYY6"/>
<dbReference type="EMBL" id="CAEZXR010000091">
    <property type="protein sequence ID" value="CAB4701084.1"/>
    <property type="molecule type" value="Genomic_DNA"/>
</dbReference>